<dbReference type="Proteomes" id="UP001295684">
    <property type="component" value="Unassembled WGS sequence"/>
</dbReference>
<evidence type="ECO:0000313" key="1">
    <source>
        <dbReference type="EMBL" id="CAI2365674.1"/>
    </source>
</evidence>
<proteinExistence type="predicted"/>
<name>A0AAD1X996_EUPCR</name>
<organism evidence="1 2">
    <name type="scientific">Euplotes crassus</name>
    <dbReference type="NCBI Taxonomy" id="5936"/>
    <lineage>
        <taxon>Eukaryota</taxon>
        <taxon>Sar</taxon>
        <taxon>Alveolata</taxon>
        <taxon>Ciliophora</taxon>
        <taxon>Intramacronucleata</taxon>
        <taxon>Spirotrichea</taxon>
        <taxon>Hypotrichia</taxon>
        <taxon>Euplotida</taxon>
        <taxon>Euplotidae</taxon>
        <taxon>Moneuplotes</taxon>
    </lineage>
</organism>
<dbReference type="EMBL" id="CAMPGE010006782">
    <property type="protein sequence ID" value="CAI2365674.1"/>
    <property type="molecule type" value="Genomic_DNA"/>
</dbReference>
<reference evidence="1" key="1">
    <citation type="submission" date="2023-07" db="EMBL/GenBank/DDBJ databases">
        <authorList>
            <consortium name="AG Swart"/>
            <person name="Singh M."/>
            <person name="Singh A."/>
            <person name="Seah K."/>
            <person name="Emmerich C."/>
        </authorList>
    </citation>
    <scope>NUCLEOTIDE SEQUENCE</scope>
    <source>
        <strain evidence="1">DP1</strain>
    </source>
</reference>
<evidence type="ECO:0000313" key="2">
    <source>
        <dbReference type="Proteomes" id="UP001295684"/>
    </source>
</evidence>
<dbReference type="AlphaFoldDB" id="A0AAD1X996"/>
<sequence>MDDSKLLQTTFETELCETKSNSSIAEIIQSNHKDSNHKKETQEIKEIKRNPQNFKLQALEKYLMKTYPLLRKRIKNYFQSLTSELYDIDDIDTTFYLEDSIPSKIDQKVRKIFEGIEYNQFDESIHHPVFPEKDGSAEERDYLDRLMKVWDFLTAYAPLLRLDKIEPLELYYSIQKQTETTRLLTRVMAALVSTLIYFQTSKVDEVLYDYKKSYRKDQMKEWHKALCHFLDPAWVPDDDLDSEMDNTLGLPSELKETLINVNHMSFCSLEKEQKLQIIEAIICGPLQLEEDEQYCREGYSLLDLDKFIDEIEDNHLEGCELENCIETAISQSYYGKPKNDNEQTPSASSYFKKLIRGPTSKISIGEVAYDNSEVFRYYIYPKFTHVLFGSRVTQGCALEWFLVEDIERLRKGVSPFSYPEFRNRLNFYCKYLAKTRAKTHTRDKPITHENYWTRRANQFEQRT</sequence>
<keyword evidence="2" id="KW-1185">Reference proteome</keyword>
<gene>
    <name evidence="1" type="ORF">ECRASSUSDP1_LOCUS6978</name>
</gene>
<accession>A0AAD1X996</accession>
<comment type="caution">
    <text evidence="1">The sequence shown here is derived from an EMBL/GenBank/DDBJ whole genome shotgun (WGS) entry which is preliminary data.</text>
</comment>
<protein>
    <submittedName>
        <fullName evidence="1">Uncharacterized protein</fullName>
    </submittedName>
</protein>